<feature type="region of interest" description="Disordered" evidence="2">
    <location>
        <begin position="1"/>
        <end position="20"/>
    </location>
</feature>
<evidence type="ECO:0000256" key="2">
    <source>
        <dbReference type="SAM" id="MobiDB-lite"/>
    </source>
</evidence>
<evidence type="ECO:0000313" key="3">
    <source>
        <dbReference type="EMBL" id="KAK1756691.1"/>
    </source>
</evidence>
<evidence type="ECO:0000313" key="4">
    <source>
        <dbReference type="Proteomes" id="UP001239445"/>
    </source>
</evidence>
<dbReference type="AlphaFoldDB" id="A0AAJ0BEB7"/>
<comment type="similarity">
    <text evidence="1">Belongs to the Cyclase 1 superfamily.</text>
</comment>
<dbReference type="Proteomes" id="UP001239445">
    <property type="component" value="Unassembled WGS sequence"/>
</dbReference>
<keyword evidence="4" id="KW-1185">Reference proteome</keyword>
<organism evidence="3 4">
    <name type="scientific">Echria macrotheca</name>
    <dbReference type="NCBI Taxonomy" id="438768"/>
    <lineage>
        <taxon>Eukaryota</taxon>
        <taxon>Fungi</taxon>
        <taxon>Dikarya</taxon>
        <taxon>Ascomycota</taxon>
        <taxon>Pezizomycotina</taxon>
        <taxon>Sordariomycetes</taxon>
        <taxon>Sordariomycetidae</taxon>
        <taxon>Sordariales</taxon>
        <taxon>Schizotheciaceae</taxon>
        <taxon>Echria</taxon>
    </lineage>
</organism>
<reference evidence="3" key="1">
    <citation type="submission" date="2023-06" db="EMBL/GenBank/DDBJ databases">
        <title>Genome-scale phylogeny and comparative genomics of the fungal order Sordariales.</title>
        <authorList>
            <consortium name="Lawrence Berkeley National Laboratory"/>
            <person name="Hensen N."/>
            <person name="Bonometti L."/>
            <person name="Westerberg I."/>
            <person name="Brannstrom I.O."/>
            <person name="Guillou S."/>
            <person name="Cros-Aarteil S."/>
            <person name="Calhoun S."/>
            <person name="Haridas S."/>
            <person name="Kuo A."/>
            <person name="Mondo S."/>
            <person name="Pangilinan J."/>
            <person name="Riley R."/>
            <person name="Labutti K."/>
            <person name="Andreopoulos B."/>
            <person name="Lipzen A."/>
            <person name="Chen C."/>
            <person name="Yanf M."/>
            <person name="Daum C."/>
            <person name="Ng V."/>
            <person name="Clum A."/>
            <person name="Steindorff A."/>
            <person name="Ohm R."/>
            <person name="Martin F."/>
            <person name="Silar P."/>
            <person name="Natvig D."/>
            <person name="Lalanne C."/>
            <person name="Gautier V."/>
            <person name="Ament-Velasquez S.L."/>
            <person name="Kruys A."/>
            <person name="Hutchinson M.I."/>
            <person name="Powell A.J."/>
            <person name="Barry K."/>
            <person name="Miller A.N."/>
            <person name="Grigoriev I.V."/>
            <person name="Debuchy R."/>
            <person name="Gladieux P."/>
            <person name="Thoren M.H."/>
            <person name="Johannesson H."/>
        </authorList>
    </citation>
    <scope>NUCLEOTIDE SEQUENCE</scope>
    <source>
        <strain evidence="3">PSN4</strain>
    </source>
</reference>
<proteinExistence type="inferred from homology"/>
<dbReference type="InterPro" id="IPR037175">
    <property type="entry name" value="KFase_sf"/>
</dbReference>
<dbReference type="InterPro" id="IPR007325">
    <property type="entry name" value="KFase/CYL"/>
</dbReference>
<dbReference type="PANTHER" id="PTHR34861">
    <property type="match status" value="1"/>
</dbReference>
<dbReference type="Pfam" id="PF04199">
    <property type="entry name" value="Cyclase"/>
    <property type="match status" value="1"/>
</dbReference>
<accession>A0AAJ0BEB7</accession>
<name>A0AAJ0BEB7_9PEZI</name>
<sequence>MLPKTPPFEDLPLRKDGPPGNAWGLFGDNDKLGTLNRLTPENTRQAAEEIQYGIRISTDWTLSGPKTPCFKRQPFNHQICRMLPRAVNDDVLTFNTQSSTQWDGFRHYGYQTERVYFNGVKQEQFDDSAEYGIDVWVENGGIVGRGVLLDWGSWMASQGRNPDLLASTLINVSDLEAVAAAQKVQFRPGDILLIRSGLVKTLDSLSAEEVEAYMSQEPEPPIMGLEAGERMLRWLWDHEFSAVAGDMLTLEAQPFPKTHILHEWLIAGWGMPIGELFDLERLAQECKTRMKWSVYQVLKPKFRTLTLFEQVPGGIASPPNGVAIL</sequence>
<dbReference type="GO" id="GO:0004061">
    <property type="term" value="F:arylformamidase activity"/>
    <property type="evidence" value="ECO:0007669"/>
    <property type="project" value="InterPro"/>
</dbReference>
<dbReference type="GO" id="GO:0019441">
    <property type="term" value="P:L-tryptophan catabolic process to kynurenine"/>
    <property type="evidence" value="ECO:0007669"/>
    <property type="project" value="InterPro"/>
</dbReference>
<evidence type="ECO:0000256" key="1">
    <source>
        <dbReference type="ARBA" id="ARBA00007865"/>
    </source>
</evidence>
<dbReference type="Gene3D" id="3.50.30.50">
    <property type="entry name" value="Putative cyclase"/>
    <property type="match status" value="1"/>
</dbReference>
<dbReference type="SUPFAM" id="SSF102198">
    <property type="entry name" value="Putative cyclase"/>
    <property type="match status" value="1"/>
</dbReference>
<dbReference type="PANTHER" id="PTHR34861:SF11">
    <property type="entry name" value="CYCLASE"/>
    <property type="match status" value="1"/>
</dbReference>
<dbReference type="EMBL" id="MU839831">
    <property type="protein sequence ID" value="KAK1756691.1"/>
    <property type="molecule type" value="Genomic_DNA"/>
</dbReference>
<protein>
    <recommendedName>
        <fullName evidence="5">Cyclase</fullName>
    </recommendedName>
</protein>
<gene>
    <name evidence="3" type="ORF">QBC47DRAFT_459412</name>
</gene>
<evidence type="ECO:0008006" key="5">
    <source>
        <dbReference type="Google" id="ProtNLM"/>
    </source>
</evidence>
<comment type="caution">
    <text evidence="3">The sequence shown here is derived from an EMBL/GenBank/DDBJ whole genome shotgun (WGS) entry which is preliminary data.</text>
</comment>